<dbReference type="SUPFAM" id="SSF57701">
    <property type="entry name" value="Zn2/Cys6 DNA-binding domain"/>
    <property type="match status" value="1"/>
</dbReference>
<dbReference type="SMART" id="SM00906">
    <property type="entry name" value="Fungal_trans"/>
    <property type="match status" value="1"/>
</dbReference>
<reference evidence="8 9" key="1">
    <citation type="submission" date="2015-01" db="EMBL/GenBank/DDBJ databases">
        <title>The Genome Sequence of Cryptococcus gattii CA1873.</title>
        <authorList>
            <consortium name="The Broad Institute Genomics Platform"/>
            <person name="Cuomo C."/>
            <person name="Litvintseva A."/>
            <person name="Chen Y."/>
            <person name="Heitman J."/>
            <person name="Sun S."/>
            <person name="Springer D."/>
            <person name="Dromer F."/>
            <person name="Young S."/>
            <person name="Zeng Q."/>
            <person name="Gargeya S."/>
            <person name="Abouelleil A."/>
            <person name="Alvarado L."/>
            <person name="Chapman S.B."/>
            <person name="Gainer-Dewar J."/>
            <person name="Goldberg J."/>
            <person name="Griggs A."/>
            <person name="Gujja S."/>
            <person name="Hansen M."/>
            <person name="Howarth C."/>
            <person name="Imamovic A."/>
            <person name="Larimer J."/>
            <person name="Murphy C."/>
            <person name="Naylor J."/>
            <person name="Pearson M."/>
            <person name="Priest M."/>
            <person name="Roberts A."/>
            <person name="Saif S."/>
            <person name="Shea T."/>
            <person name="Sykes S."/>
            <person name="Wortman J."/>
            <person name="Nusbaum C."/>
            <person name="Birren B."/>
        </authorList>
    </citation>
    <scope>NUCLEOTIDE SEQUENCE [LARGE SCALE GENOMIC DNA]</scope>
    <source>
        <strain evidence="8 9">CA1873</strain>
    </source>
</reference>
<keyword evidence="9" id="KW-1185">Reference proteome</keyword>
<dbReference type="InterPro" id="IPR036864">
    <property type="entry name" value="Zn2-C6_fun-type_DNA-bd_sf"/>
</dbReference>
<evidence type="ECO:0000259" key="7">
    <source>
        <dbReference type="PROSITE" id="PS50048"/>
    </source>
</evidence>
<evidence type="ECO:0000256" key="4">
    <source>
        <dbReference type="ARBA" id="ARBA00023163"/>
    </source>
</evidence>
<feature type="compositionally biased region" description="Polar residues" evidence="6">
    <location>
        <begin position="1"/>
        <end position="16"/>
    </location>
</feature>
<keyword evidence="2" id="KW-0805">Transcription regulation</keyword>
<dbReference type="PANTHER" id="PTHR31668">
    <property type="entry name" value="GLUCOSE TRANSPORT TRANSCRIPTION REGULATOR RGT1-RELATED-RELATED"/>
    <property type="match status" value="1"/>
</dbReference>
<evidence type="ECO:0000256" key="5">
    <source>
        <dbReference type="ARBA" id="ARBA00023242"/>
    </source>
</evidence>
<feature type="compositionally biased region" description="Polar residues" evidence="6">
    <location>
        <begin position="134"/>
        <end position="143"/>
    </location>
</feature>
<dbReference type="CDD" id="cd12148">
    <property type="entry name" value="fungal_TF_MHR"/>
    <property type="match status" value="1"/>
</dbReference>
<dbReference type="InterPro" id="IPR007219">
    <property type="entry name" value="XnlR_reg_dom"/>
</dbReference>
<feature type="domain" description="Zn(2)-C6 fungal-type" evidence="7">
    <location>
        <begin position="44"/>
        <end position="73"/>
    </location>
</feature>
<evidence type="ECO:0000256" key="2">
    <source>
        <dbReference type="ARBA" id="ARBA00023015"/>
    </source>
</evidence>
<feature type="region of interest" description="Disordered" evidence="6">
    <location>
        <begin position="68"/>
        <end position="143"/>
    </location>
</feature>
<dbReference type="InterPro" id="IPR001138">
    <property type="entry name" value="Zn2Cys6_DnaBD"/>
</dbReference>
<evidence type="ECO:0000313" key="9">
    <source>
        <dbReference type="Proteomes" id="UP000053800"/>
    </source>
</evidence>
<dbReference type="CDD" id="cd00067">
    <property type="entry name" value="GAL4"/>
    <property type="match status" value="1"/>
</dbReference>
<feature type="compositionally biased region" description="Basic and acidic residues" evidence="6">
    <location>
        <begin position="101"/>
        <end position="115"/>
    </location>
</feature>
<keyword evidence="4" id="KW-0804">Transcription</keyword>
<dbReference type="Gene3D" id="4.10.240.10">
    <property type="entry name" value="Zn(2)-C6 fungal-type DNA-binding domain"/>
    <property type="match status" value="1"/>
</dbReference>
<organism evidence="8 9">
    <name type="scientific">Cryptococcus bacillisporus CA1873</name>
    <dbReference type="NCBI Taxonomy" id="1296111"/>
    <lineage>
        <taxon>Eukaryota</taxon>
        <taxon>Fungi</taxon>
        <taxon>Dikarya</taxon>
        <taxon>Basidiomycota</taxon>
        <taxon>Agaricomycotina</taxon>
        <taxon>Tremellomycetes</taxon>
        <taxon>Tremellales</taxon>
        <taxon>Cryptococcaceae</taxon>
        <taxon>Cryptococcus</taxon>
        <taxon>Cryptococcus gattii species complex</taxon>
    </lineage>
</organism>
<gene>
    <name evidence="8" type="ORF">I314_00863</name>
</gene>
<feature type="compositionally biased region" description="Basic and acidic residues" evidence="6">
    <location>
        <begin position="210"/>
        <end position="225"/>
    </location>
</feature>
<dbReference type="InterPro" id="IPR050797">
    <property type="entry name" value="Carb_Metab_Trans_Reg"/>
</dbReference>
<keyword evidence="1" id="KW-0479">Metal-binding</keyword>
<dbReference type="Pfam" id="PF00172">
    <property type="entry name" value="Zn_clus"/>
    <property type="match status" value="1"/>
</dbReference>
<dbReference type="PANTHER" id="PTHR31668:SF26">
    <property type="entry name" value="GLUCOSE TRANSPORT TRANSCRIPTION REGULATOR RGT1-RELATED"/>
    <property type="match status" value="1"/>
</dbReference>
<evidence type="ECO:0000256" key="3">
    <source>
        <dbReference type="ARBA" id="ARBA00023125"/>
    </source>
</evidence>
<feature type="region of interest" description="Disordered" evidence="6">
    <location>
        <begin position="183"/>
        <end position="239"/>
    </location>
</feature>
<feature type="compositionally biased region" description="Polar residues" evidence="6">
    <location>
        <begin position="87"/>
        <end position="100"/>
    </location>
</feature>
<keyword evidence="5" id="KW-0539">Nucleus</keyword>
<accession>A0ABR5BH23</accession>
<dbReference type="PROSITE" id="PS50048">
    <property type="entry name" value="ZN2_CY6_FUNGAL_2"/>
    <property type="match status" value="1"/>
</dbReference>
<keyword evidence="3" id="KW-0238">DNA-binding</keyword>
<dbReference type="SMART" id="SM00066">
    <property type="entry name" value="GAL4"/>
    <property type="match status" value="1"/>
</dbReference>
<dbReference type="EMBL" id="KN848890">
    <property type="protein sequence ID" value="KIR68444.1"/>
    <property type="molecule type" value="Genomic_DNA"/>
</dbReference>
<feature type="region of interest" description="Disordered" evidence="6">
    <location>
        <begin position="1"/>
        <end position="34"/>
    </location>
</feature>
<protein>
    <recommendedName>
        <fullName evidence="7">Zn(2)-C6 fungal-type domain-containing protein</fullName>
    </recommendedName>
</protein>
<proteinExistence type="predicted"/>
<dbReference type="PROSITE" id="PS00463">
    <property type="entry name" value="ZN2_CY6_FUNGAL_1"/>
    <property type="match status" value="1"/>
</dbReference>
<evidence type="ECO:0000256" key="1">
    <source>
        <dbReference type="ARBA" id="ARBA00022723"/>
    </source>
</evidence>
<feature type="compositionally biased region" description="Basic and acidic residues" evidence="6">
    <location>
        <begin position="124"/>
        <end position="133"/>
    </location>
</feature>
<sequence length="785" mass="87738">MSVTSAHSQNSISPSGVLSAPGAHSAQPETEAAGGDLRVRFARACDRCRHRKIKCDNEHPCGKCAAAGVTCTSGMSRPTGVGRQRASRTSFSDMRNNHQAPTEKERTPSSREQRPINKGRKRGRDSEETERTGSHSNSKTTNVLDHLDTAHFFLSQEGMPRFAGSTSGLPILEATRRLLQTKPDSFDDEQSPMGEPNWSWLSSLLEDGEGSSKNDRESLLRRQERDEPEYFPGRDHASEQGREDIFARISEIIPPDLMASLVQTYFAVVHPVWPIIHIQSFFADFYKWTSYSFAALVVSMCMLATRYTNDPRVLAEPGNCVHKRRQRIILHRVFSQRRQLGFSMVDYIGMDLLVHEKETSADLFIKRNLRYRAWRFAGEGNANSGSQGILVVLGTNKRQRTAWACYSWDKQLAAICGKPPLLRIWDYDVSLPEVFEETELTSTEHPENQDEKLCAIFIQQILLSVVLEKTLTSCTHHPEFDNCEMLNRWARSMRLEVEDTKALDDSTRLLTEWREALPLTMSDRSIAGRLASPMYGVEYEQIAIIEQTIEMLIAGRKLQLATLAKARENTSTTRLESARDAILEAGKHTLASAVKMGSAKLLGRCDILLAYRILMAGRFLLASLLSARADCNAKQEEEATRAVRAAVVLLRHFADVYPISLGSAEVLEETCRVCRVNISLPTATSPGHPRHNLYAWHRPLRLRDKDSNQKNGYPSHVRSPTNVMTGDAAADAIASMFSPVDAGFALGSIALPFPETGTEGEKQPDFSWLLPGGSVPYYFPSHPSE</sequence>
<dbReference type="Proteomes" id="UP000053800">
    <property type="component" value="Unassembled WGS sequence"/>
</dbReference>
<name>A0ABR5BH23_CRYGA</name>
<dbReference type="Pfam" id="PF04082">
    <property type="entry name" value="Fungal_trans"/>
    <property type="match status" value="2"/>
</dbReference>
<evidence type="ECO:0000313" key="8">
    <source>
        <dbReference type="EMBL" id="KIR68444.1"/>
    </source>
</evidence>
<evidence type="ECO:0000256" key="6">
    <source>
        <dbReference type="SAM" id="MobiDB-lite"/>
    </source>
</evidence>